<dbReference type="RefSeq" id="XP_020305300.1">
    <property type="nucleotide sequence ID" value="XM_020450965.1"/>
</dbReference>
<reference evidence="1" key="1">
    <citation type="submission" date="2012-04" db="EMBL/GenBank/DDBJ databases">
        <title>The Genome Sequence of Loa loa.</title>
        <authorList>
            <consortium name="The Broad Institute Genome Sequencing Platform"/>
            <consortium name="Broad Institute Genome Sequencing Center for Infectious Disease"/>
            <person name="Nutman T.B."/>
            <person name="Fink D.L."/>
            <person name="Russ C."/>
            <person name="Young S."/>
            <person name="Zeng Q."/>
            <person name="Gargeya S."/>
            <person name="Alvarado L."/>
            <person name="Berlin A."/>
            <person name="Chapman S.B."/>
            <person name="Chen Z."/>
            <person name="Freedman E."/>
            <person name="Gellesch M."/>
            <person name="Goldberg J."/>
            <person name="Griggs A."/>
            <person name="Gujja S."/>
            <person name="Heilman E.R."/>
            <person name="Heiman D."/>
            <person name="Howarth C."/>
            <person name="Mehta T."/>
            <person name="Neiman D."/>
            <person name="Pearson M."/>
            <person name="Roberts A."/>
            <person name="Saif S."/>
            <person name="Shea T."/>
            <person name="Shenoy N."/>
            <person name="Sisk P."/>
            <person name="Stolte C."/>
            <person name="Sykes S."/>
            <person name="White J."/>
            <person name="Yandava C."/>
            <person name="Haas B."/>
            <person name="Henn M.R."/>
            <person name="Nusbaum C."/>
            <person name="Birren B."/>
        </authorList>
    </citation>
    <scope>NUCLEOTIDE SEQUENCE [LARGE SCALE GENOMIC DNA]</scope>
</reference>
<proteinExistence type="predicted"/>
<dbReference type="OMA" id="TMAELCP"/>
<dbReference type="CTD" id="31251894"/>
<dbReference type="InParanoid" id="A0A1S0UG32"/>
<organism evidence="1">
    <name type="scientific">Loa loa</name>
    <name type="common">Eye worm</name>
    <name type="synonym">Filaria loa</name>
    <dbReference type="NCBI Taxonomy" id="7209"/>
    <lineage>
        <taxon>Eukaryota</taxon>
        <taxon>Metazoa</taxon>
        <taxon>Ecdysozoa</taxon>
        <taxon>Nematoda</taxon>
        <taxon>Chromadorea</taxon>
        <taxon>Rhabditida</taxon>
        <taxon>Spirurina</taxon>
        <taxon>Spiruromorpha</taxon>
        <taxon>Filarioidea</taxon>
        <taxon>Onchocercidae</taxon>
        <taxon>Loa</taxon>
    </lineage>
</organism>
<dbReference type="EMBL" id="JH712319">
    <property type="protein sequence ID" value="EJD74376.1"/>
    <property type="molecule type" value="Genomic_DNA"/>
</dbReference>
<dbReference type="GeneID" id="31251894"/>
<name>A0A1S0UG32_LOALO</name>
<dbReference type="KEGG" id="loa:LOAG_18303"/>
<accession>A0A1S0UG32</accession>
<dbReference type="OrthoDB" id="5857076at2759"/>
<gene>
    <name evidence="1" type="ORF">LOAG_18303</name>
</gene>
<dbReference type="AlphaFoldDB" id="A0A1S0UG32"/>
<evidence type="ECO:0000313" key="1">
    <source>
        <dbReference type="EMBL" id="EJD74376.1"/>
    </source>
</evidence>
<protein>
    <submittedName>
        <fullName evidence="1">Uncharacterized protein</fullName>
    </submittedName>
</protein>
<sequence>MQSQAFHMNGFETKAEFSEHKTVVHSTKTDGEPTMAELCPLCPCKCIELRTHLAEEHKIAEEAIKRLLLSTASSSLLNDSTSDKR</sequence>